<evidence type="ECO:0000256" key="3">
    <source>
        <dbReference type="ARBA" id="ARBA00022729"/>
    </source>
</evidence>
<dbReference type="SUPFAM" id="SSF53850">
    <property type="entry name" value="Periplasmic binding protein-like II"/>
    <property type="match status" value="1"/>
</dbReference>
<comment type="similarity">
    <text evidence="1">Belongs to the bacterial solute-binding protein 1 family.</text>
</comment>
<dbReference type="GO" id="GO:1901982">
    <property type="term" value="F:maltose binding"/>
    <property type="evidence" value="ECO:0007669"/>
    <property type="project" value="TreeGrafter"/>
</dbReference>
<dbReference type="PANTHER" id="PTHR30061">
    <property type="entry name" value="MALTOSE-BINDING PERIPLASMIC PROTEIN"/>
    <property type="match status" value="1"/>
</dbReference>
<comment type="caution">
    <text evidence="4">The sequence shown here is derived from an EMBL/GenBank/DDBJ whole genome shotgun (WGS) entry which is preliminary data.</text>
</comment>
<name>A0A7W9KGT2_9PSEU</name>
<dbReference type="InterPro" id="IPR006059">
    <property type="entry name" value="SBP"/>
</dbReference>
<dbReference type="GO" id="GO:0055052">
    <property type="term" value="C:ATP-binding cassette (ABC) transporter complex, substrate-binding subunit-containing"/>
    <property type="evidence" value="ECO:0007669"/>
    <property type="project" value="TreeGrafter"/>
</dbReference>
<protein>
    <submittedName>
        <fullName evidence="4">N,N'-diacetylchitobiose transport system substrate-binding protein</fullName>
    </submittedName>
</protein>
<keyword evidence="3" id="KW-0732">Signal</keyword>
<evidence type="ECO:0000256" key="1">
    <source>
        <dbReference type="ARBA" id="ARBA00008520"/>
    </source>
</evidence>
<organism evidence="4 5">
    <name type="scientific">Kutzneria kofuensis</name>
    <dbReference type="NCBI Taxonomy" id="103725"/>
    <lineage>
        <taxon>Bacteria</taxon>
        <taxon>Bacillati</taxon>
        <taxon>Actinomycetota</taxon>
        <taxon>Actinomycetes</taxon>
        <taxon>Pseudonocardiales</taxon>
        <taxon>Pseudonocardiaceae</taxon>
        <taxon>Kutzneria</taxon>
    </lineage>
</organism>
<accession>A0A7W9KGT2</accession>
<evidence type="ECO:0000313" key="4">
    <source>
        <dbReference type="EMBL" id="MBB5892182.1"/>
    </source>
</evidence>
<sequence>MAAVGVAAVSMVAAGCGGGGSSSGSGGDKTLTVWLMSGSAPDATVAAINKDFEAAHPGVKVKYEVQQWNGIGQKLTTALTSGGPDVIELGNTQVAQYSSQGTLLDVSDATNDLNGSQWLSALKDEGAWGGKQYGIPFYAANRVVIYRTDLFQQAGITAPPTSNDEWLADLTKLKGVQGVDPLYLPGQDWYVWLSFLWDQGGELATSSGDTWKSAINSAAGKAAFDFYKKLVDTSGTSAPKDADEATPQQSDVVAKGNTASFIGFGYELAAVEKANPALKGKFGAFPIPSKTAGQTAPVFLGGSDLAIPGNTKNADLAKDWLKLETSAKYQSQLAANGVVPGTSTDTSALDSTTTGKAMAAGAKNGKGTPVTPKWAAVEADNPIKAALTAYLTGQKSLDQAVSDADAAITKTLGSAS</sequence>
<gene>
    <name evidence="4" type="ORF">BJ998_003378</name>
</gene>
<dbReference type="Gene3D" id="3.40.190.10">
    <property type="entry name" value="Periplasmic binding protein-like II"/>
    <property type="match status" value="2"/>
</dbReference>
<dbReference type="GO" id="GO:0015768">
    <property type="term" value="P:maltose transport"/>
    <property type="evidence" value="ECO:0007669"/>
    <property type="project" value="TreeGrafter"/>
</dbReference>
<evidence type="ECO:0000313" key="5">
    <source>
        <dbReference type="Proteomes" id="UP000585638"/>
    </source>
</evidence>
<dbReference type="Proteomes" id="UP000585638">
    <property type="component" value="Unassembled WGS sequence"/>
</dbReference>
<reference evidence="4 5" key="1">
    <citation type="submission" date="2020-08" db="EMBL/GenBank/DDBJ databases">
        <title>Sequencing the genomes of 1000 actinobacteria strains.</title>
        <authorList>
            <person name="Klenk H.-P."/>
        </authorList>
    </citation>
    <scope>NUCLEOTIDE SEQUENCE [LARGE SCALE GENOMIC DNA]</scope>
    <source>
        <strain evidence="4 5">DSM 43851</strain>
    </source>
</reference>
<dbReference type="EMBL" id="JACHIR010000001">
    <property type="protein sequence ID" value="MBB5892182.1"/>
    <property type="molecule type" value="Genomic_DNA"/>
</dbReference>
<proteinExistence type="inferred from homology"/>
<dbReference type="GO" id="GO:0042956">
    <property type="term" value="P:maltodextrin transmembrane transport"/>
    <property type="evidence" value="ECO:0007669"/>
    <property type="project" value="TreeGrafter"/>
</dbReference>
<dbReference type="AlphaFoldDB" id="A0A7W9KGT2"/>
<keyword evidence="2" id="KW-0813">Transport</keyword>
<evidence type="ECO:0000256" key="2">
    <source>
        <dbReference type="ARBA" id="ARBA00022448"/>
    </source>
</evidence>
<dbReference type="Pfam" id="PF01547">
    <property type="entry name" value="SBP_bac_1"/>
    <property type="match status" value="1"/>
</dbReference>
<dbReference type="PANTHER" id="PTHR30061:SF50">
    <property type="entry name" value="MALTOSE_MALTODEXTRIN-BINDING PERIPLASMIC PROTEIN"/>
    <property type="match status" value="1"/>
</dbReference>
<keyword evidence="5" id="KW-1185">Reference proteome</keyword>